<dbReference type="Gene3D" id="3.40.640.10">
    <property type="entry name" value="Type I PLP-dependent aspartate aminotransferase-like (Major domain)"/>
    <property type="match status" value="1"/>
</dbReference>
<dbReference type="EC" id="2.6.1.9" evidence="9"/>
<comment type="cofactor">
    <cofactor evidence="1 9">
        <name>pyridoxal 5'-phosphate</name>
        <dbReference type="ChEBI" id="CHEBI:597326"/>
    </cofactor>
</comment>
<dbReference type="GO" id="GO:0004400">
    <property type="term" value="F:histidinol-phosphate transaminase activity"/>
    <property type="evidence" value="ECO:0007669"/>
    <property type="project" value="UniProtKB-UniRule"/>
</dbReference>
<comment type="catalytic activity">
    <reaction evidence="9">
        <text>L-histidinol phosphate + 2-oxoglutarate = 3-(imidazol-4-yl)-2-oxopropyl phosphate + L-glutamate</text>
        <dbReference type="Rhea" id="RHEA:23744"/>
        <dbReference type="ChEBI" id="CHEBI:16810"/>
        <dbReference type="ChEBI" id="CHEBI:29985"/>
        <dbReference type="ChEBI" id="CHEBI:57766"/>
        <dbReference type="ChEBI" id="CHEBI:57980"/>
        <dbReference type="EC" id="2.6.1.9"/>
    </reaction>
</comment>
<dbReference type="HAMAP" id="MF_01023">
    <property type="entry name" value="HisC_aminotrans_2"/>
    <property type="match status" value="1"/>
</dbReference>
<dbReference type="CDD" id="cd00609">
    <property type="entry name" value="AAT_like"/>
    <property type="match status" value="1"/>
</dbReference>
<evidence type="ECO:0000313" key="11">
    <source>
        <dbReference type="EMBL" id="SFQ97254.1"/>
    </source>
</evidence>
<dbReference type="Pfam" id="PF00155">
    <property type="entry name" value="Aminotran_1_2"/>
    <property type="match status" value="1"/>
</dbReference>
<evidence type="ECO:0000256" key="9">
    <source>
        <dbReference type="HAMAP-Rule" id="MF_01023"/>
    </source>
</evidence>
<feature type="modified residue" description="N6-(pyridoxal phosphate)lysine" evidence="9">
    <location>
        <position position="217"/>
    </location>
</feature>
<dbReference type="EMBL" id="FOYM01000002">
    <property type="protein sequence ID" value="SFQ97254.1"/>
    <property type="molecule type" value="Genomic_DNA"/>
</dbReference>
<name>A0A1I6CVL5_9FIRM</name>
<keyword evidence="5 9" id="KW-0028">Amino-acid biosynthesis</keyword>
<dbReference type="PANTHER" id="PTHR42885:SF2">
    <property type="entry name" value="HISTIDINOL-PHOSPHATE AMINOTRANSFERASE"/>
    <property type="match status" value="1"/>
</dbReference>
<dbReference type="GO" id="GO:0000105">
    <property type="term" value="P:L-histidine biosynthetic process"/>
    <property type="evidence" value="ECO:0007669"/>
    <property type="project" value="UniProtKB-UniRule"/>
</dbReference>
<comment type="subunit">
    <text evidence="3 9">Homodimer.</text>
</comment>
<evidence type="ECO:0000256" key="2">
    <source>
        <dbReference type="ARBA" id="ARBA00007970"/>
    </source>
</evidence>
<evidence type="ECO:0000256" key="4">
    <source>
        <dbReference type="ARBA" id="ARBA00022576"/>
    </source>
</evidence>
<evidence type="ECO:0000256" key="8">
    <source>
        <dbReference type="ARBA" id="ARBA00023102"/>
    </source>
</evidence>
<evidence type="ECO:0000256" key="1">
    <source>
        <dbReference type="ARBA" id="ARBA00001933"/>
    </source>
</evidence>
<evidence type="ECO:0000313" key="12">
    <source>
        <dbReference type="Proteomes" id="UP000199584"/>
    </source>
</evidence>
<keyword evidence="4 9" id="KW-0032">Aminotransferase</keyword>
<sequence>MQMNDRFDPGRLVRDELRNLTPYEAEDYPDVIKLDANENPFDFPEEIRQAIIAKSGCRLFTRYPDAMARDLVRELADLHGIAADQILTGNGSDELILNLMLAFGARNRVVIAVPTFSMYGIHARVAGAKVVEAPRHRDFDLPVEDITRAGGDAALVVLCSPNNPTGNSATAAQLEAILESCPCPVVVDQAYVEFGGTDFLPLLERYPNLVILRTFSKAFGLAGLRVGYLFAGPGIMQYLLKVKQPFNVNAFSQLAAAEVLRHRNIFKQQIAEIIAERENLYAALRKMPGVTVYSSDANYLLFKTEYPAGDIYNGLLERQVLVRKFNDPLIEGCLRVSVGRPRENKIFLQSLQQVIGVLEEKK</sequence>
<dbReference type="PANTHER" id="PTHR42885">
    <property type="entry name" value="HISTIDINOL-PHOSPHATE AMINOTRANSFERASE-RELATED"/>
    <property type="match status" value="1"/>
</dbReference>
<evidence type="ECO:0000256" key="7">
    <source>
        <dbReference type="ARBA" id="ARBA00022898"/>
    </source>
</evidence>
<keyword evidence="8 9" id="KW-0368">Histidine biosynthesis</keyword>
<dbReference type="InterPro" id="IPR001917">
    <property type="entry name" value="Aminotrans_II_pyridoxalP_BS"/>
</dbReference>
<feature type="domain" description="Aminotransferase class I/classII large" evidence="10">
    <location>
        <begin position="30"/>
        <end position="350"/>
    </location>
</feature>
<keyword evidence="6 9" id="KW-0808">Transferase</keyword>
<accession>A0A1I6CVL5</accession>
<protein>
    <recommendedName>
        <fullName evidence="9">Histidinol-phosphate aminotransferase</fullName>
        <ecNumber evidence="9">2.6.1.9</ecNumber>
    </recommendedName>
    <alternativeName>
        <fullName evidence="9">Imidazole acetol-phosphate transaminase</fullName>
    </alternativeName>
</protein>
<dbReference type="PROSITE" id="PS00599">
    <property type="entry name" value="AA_TRANSFER_CLASS_2"/>
    <property type="match status" value="1"/>
</dbReference>
<keyword evidence="12" id="KW-1185">Reference proteome</keyword>
<dbReference type="GO" id="GO:0030170">
    <property type="term" value="F:pyridoxal phosphate binding"/>
    <property type="evidence" value="ECO:0007669"/>
    <property type="project" value="InterPro"/>
</dbReference>
<evidence type="ECO:0000256" key="5">
    <source>
        <dbReference type="ARBA" id="ARBA00022605"/>
    </source>
</evidence>
<reference evidence="12" key="1">
    <citation type="submission" date="2016-10" db="EMBL/GenBank/DDBJ databases">
        <authorList>
            <person name="Varghese N."/>
            <person name="Submissions S."/>
        </authorList>
    </citation>
    <scope>NUCLEOTIDE SEQUENCE [LARGE SCALE GENOMIC DNA]</scope>
    <source>
        <strain evidence="12">DSM 3669</strain>
    </source>
</reference>
<dbReference type="STRING" id="39060.SAMN05660706_102149"/>
<dbReference type="NCBIfam" id="TIGR01141">
    <property type="entry name" value="hisC"/>
    <property type="match status" value="1"/>
</dbReference>
<dbReference type="InterPro" id="IPR015422">
    <property type="entry name" value="PyrdxlP-dep_Trfase_small"/>
</dbReference>
<comment type="similarity">
    <text evidence="2 9">Belongs to the class-II pyridoxal-phosphate-dependent aminotransferase family. Histidinol-phosphate aminotransferase subfamily.</text>
</comment>
<dbReference type="SUPFAM" id="SSF53383">
    <property type="entry name" value="PLP-dependent transferases"/>
    <property type="match status" value="1"/>
</dbReference>
<comment type="pathway">
    <text evidence="9">Amino-acid biosynthesis; L-histidine biosynthesis; L-histidine from 5-phospho-alpha-D-ribose 1-diphosphate: step 7/9.</text>
</comment>
<evidence type="ECO:0000256" key="3">
    <source>
        <dbReference type="ARBA" id="ARBA00011738"/>
    </source>
</evidence>
<dbReference type="InterPro" id="IPR015421">
    <property type="entry name" value="PyrdxlP-dep_Trfase_major"/>
</dbReference>
<evidence type="ECO:0000256" key="6">
    <source>
        <dbReference type="ARBA" id="ARBA00022679"/>
    </source>
</evidence>
<keyword evidence="7 9" id="KW-0663">Pyridoxal phosphate</keyword>
<dbReference type="InterPro" id="IPR004839">
    <property type="entry name" value="Aminotransferase_I/II_large"/>
</dbReference>
<proteinExistence type="inferred from homology"/>
<gene>
    <name evidence="9" type="primary">hisC</name>
    <name evidence="11" type="ORF">SAMN05660706_102149</name>
</gene>
<dbReference type="InterPro" id="IPR005861">
    <property type="entry name" value="HisP_aminotrans"/>
</dbReference>
<dbReference type="UniPathway" id="UPA00031">
    <property type="reaction ID" value="UER00012"/>
</dbReference>
<dbReference type="Gene3D" id="3.90.1150.10">
    <property type="entry name" value="Aspartate Aminotransferase, domain 1"/>
    <property type="match status" value="1"/>
</dbReference>
<dbReference type="InterPro" id="IPR015424">
    <property type="entry name" value="PyrdxlP-dep_Trfase"/>
</dbReference>
<organism evidence="11 12">
    <name type="scientific">Desulfoscipio geothermicus DSM 3669</name>
    <dbReference type="NCBI Taxonomy" id="1121426"/>
    <lineage>
        <taxon>Bacteria</taxon>
        <taxon>Bacillati</taxon>
        <taxon>Bacillota</taxon>
        <taxon>Clostridia</taxon>
        <taxon>Eubacteriales</taxon>
        <taxon>Desulfallaceae</taxon>
        <taxon>Desulfoscipio</taxon>
    </lineage>
</organism>
<dbReference type="Proteomes" id="UP000199584">
    <property type="component" value="Unassembled WGS sequence"/>
</dbReference>
<dbReference type="AlphaFoldDB" id="A0A1I6CVL5"/>
<evidence type="ECO:0000259" key="10">
    <source>
        <dbReference type="Pfam" id="PF00155"/>
    </source>
</evidence>